<proteinExistence type="predicted"/>
<evidence type="ECO:0000256" key="6">
    <source>
        <dbReference type="ARBA" id="ARBA00023065"/>
    </source>
</evidence>
<keyword evidence="7 9" id="KW-0472">Membrane</keyword>
<dbReference type="EMBL" id="QKWP01000085">
    <property type="protein sequence ID" value="RIB27858.1"/>
    <property type="molecule type" value="Genomic_DNA"/>
</dbReference>
<organism evidence="10 11">
    <name type="scientific">Gigaspora rosea</name>
    <dbReference type="NCBI Taxonomy" id="44941"/>
    <lineage>
        <taxon>Eukaryota</taxon>
        <taxon>Fungi</taxon>
        <taxon>Fungi incertae sedis</taxon>
        <taxon>Mucoromycota</taxon>
        <taxon>Glomeromycotina</taxon>
        <taxon>Glomeromycetes</taxon>
        <taxon>Diversisporales</taxon>
        <taxon>Gigasporaceae</taxon>
        <taxon>Gigaspora</taxon>
    </lineage>
</organism>
<comment type="caution">
    <text evidence="10">The sequence shown here is derived from an EMBL/GenBank/DDBJ whole genome shotgun (WGS) entry which is preliminary data.</text>
</comment>
<evidence type="ECO:0000256" key="4">
    <source>
        <dbReference type="ARBA" id="ARBA00022692"/>
    </source>
</evidence>
<feature type="region of interest" description="Disordered" evidence="8">
    <location>
        <begin position="210"/>
        <end position="229"/>
    </location>
</feature>
<evidence type="ECO:0000256" key="3">
    <source>
        <dbReference type="ARBA" id="ARBA00022475"/>
    </source>
</evidence>
<accession>A0A397W0X7</accession>
<dbReference type="PANTHER" id="PTHR33281:SF19">
    <property type="entry name" value="VOLTAGE-DEPENDENT ANION CHANNEL-FORMING PROTEIN YNEE"/>
    <property type="match status" value="1"/>
</dbReference>
<keyword evidence="3" id="KW-1003">Cell membrane</keyword>
<evidence type="ECO:0000256" key="7">
    <source>
        <dbReference type="ARBA" id="ARBA00023136"/>
    </source>
</evidence>
<evidence type="ECO:0000313" key="11">
    <source>
        <dbReference type="Proteomes" id="UP000266673"/>
    </source>
</evidence>
<evidence type="ECO:0000313" key="10">
    <source>
        <dbReference type="EMBL" id="RIB27858.1"/>
    </source>
</evidence>
<dbReference type="GO" id="GO:0005886">
    <property type="term" value="C:plasma membrane"/>
    <property type="evidence" value="ECO:0007669"/>
    <property type="project" value="UniProtKB-SubCell"/>
</dbReference>
<keyword evidence="2" id="KW-0813">Transport</keyword>
<dbReference type="STRING" id="44941.A0A397W0X7"/>
<evidence type="ECO:0000256" key="9">
    <source>
        <dbReference type="SAM" id="Phobius"/>
    </source>
</evidence>
<dbReference type="Proteomes" id="UP000266673">
    <property type="component" value="Unassembled WGS sequence"/>
</dbReference>
<keyword evidence="5 9" id="KW-1133">Transmembrane helix</keyword>
<reference evidence="10 11" key="1">
    <citation type="submission" date="2018-06" db="EMBL/GenBank/DDBJ databases">
        <title>Comparative genomics reveals the genomic features of Rhizophagus irregularis, R. cerebriforme, R. diaphanum and Gigaspora rosea, and their symbiotic lifestyle signature.</title>
        <authorList>
            <person name="Morin E."/>
            <person name="San Clemente H."/>
            <person name="Chen E.C.H."/>
            <person name="De La Providencia I."/>
            <person name="Hainaut M."/>
            <person name="Kuo A."/>
            <person name="Kohler A."/>
            <person name="Murat C."/>
            <person name="Tang N."/>
            <person name="Roy S."/>
            <person name="Loubradou J."/>
            <person name="Henrissat B."/>
            <person name="Grigoriev I.V."/>
            <person name="Corradi N."/>
            <person name="Roux C."/>
            <person name="Martin F.M."/>
        </authorList>
    </citation>
    <scope>NUCLEOTIDE SEQUENCE [LARGE SCALE GENOMIC DNA]</scope>
    <source>
        <strain evidence="10 11">DAOM 194757</strain>
    </source>
</reference>
<feature type="transmembrane region" description="Helical" evidence="9">
    <location>
        <begin position="20"/>
        <end position="48"/>
    </location>
</feature>
<dbReference type="Pfam" id="PF25539">
    <property type="entry name" value="Bestrophin_2"/>
    <property type="match status" value="1"/>
</dbReference>
<dbReference type="GO" id="GO:0005254">
    <property type="term" value="F:chloride channel activity"/>
    <property type="evidence" value="ECO:0007669"/>
    <property type="project" value="InterPro"/>
</dbReference>
<dbReference type="OrthoDB" id="1368at2759"/>
<evidence type="ECO:0000256" key="5">
    <source>
        <dbReference type="ARBA" id="ARBA00022989"/>
    </source>
</evidence>
<keyword evidence="6" id="KW-0406">Ion transport</keyword>
<evidence type="ECO:0000256" key="2">
    <source>
        <dbReference type="ARBA" id="ARBA00022448"/>
    </source>
</evidence>
<feature type="transmembrane region" description="Helical" evidence="9">
    <location>
        <begin position="60"/>
        <end position="77"/>
    </location>
</feature>
<keyword evidence="11" id="KW-1185">Reference proteome</keyword>
<evidence type="ECO:0000256" key="8">
    <source>
        <dbReference type="SAM" id="MobiDB-lite"/>
    </source>
</evidence>
<dbReference type="InterPro" id="IPR044669">
    <property type="entry name" value="YneE/VCCN1/2-like"/>
</dbReference>
<protein>
    <submittedName>
        <fullName evidence="10">Bestrophin/UPF0187</fullName>
    </submittedName>
</protein>
<evidence type="ECO:0000256" key="1">
    <source>
        <dbReference type="ARBA" id="ARBA00004651"/>
    </source>
</evidence>
<feature type="transmembrane region" description="Helical" evidence="9">
    <location>
        <begin position="260"/>
        <end position="282"/>
    </location>
</feature>
<dbReference type="PANTHER" id="PTHR33281">
    <property type="entry name" value="UPF0187 PROTEIN YNEE"/>
    <property type="match status" value="1"/>
</dbReference>
<feature type="transmembrane region" description="Helical" evidence="9">
    <location>
        <begin position="288"/>
        <end position="307"/>
    </location>
</feature>
<dbReference type="AlphaFoldDB" id="A0A397W0X7"/>
<comment type="subcellular location">
    <subcellularLocation>
        <location evidence="1">Cell membrane</location>
        <topology evidence="1">Multi-pass membrane protein</topology>
    </subcellularLocation>
</comment>
<sequence>MEATIKEVMKECVDKIKRLFSLLLAIRIAFLYAILNSMLSAIITALYMITEIKLGFKQDFITLVTFIVSLLISARTTNAYNRYLEGQSLWTKIRITILNLAGYIRINSDNKEQIVKYTSFLLYFIITIKDYLLIDKIRDLGIKINFNETDNTSDDGVKIDGETDNAGVKIDVEEKNEKKKMKDIIQTINDCDRKETGKIEKNELGKIEKNKQEDIEEQEKKGKEENDTPKTISYDKIRDGILTLSECFSGLEKIDESIPFVYSTLLSLTTWIYSLSLSFQLVDDLKWVTVPIVFLSTLFLFGIIELAKQLENPFGIDINDLDINKFCEDIWKDTIFIITDETDEEEQISNAKIGKIIEGFKELTGPTKKEKKDK</sequence>
<name>A0A397W0X7_9GLOM</name>
<gene>
    <name evidence="10" type="ORF">C2G38_2239855</name>
</gene>
<keyword evidence="4 9" id="KW-0812">Transmembrane</keyword>